<dbReference type="EMBL" id="AP025317">
    <property type="protein sequence ID" value="BDD12150.1"/>
    <property type="molecule type" value="Genomic_DNA"/>
</dbReference>
<keyword evidence="2" id="KW-0614">Plasmid</keyword>
<name>A0AAU9DHV7_9BACT</name>
<reference evidence="2 3" key="1">
    <citation type="submission" date="2021-12" db="EMBL/GenBank/DDBJ databases">
        <title>Genome sequencing of bacteria with rrn-lacking chromosome and rrn-plasmid.</title>
        <authorList>
            <person name="Anda M."/>
            <person name="Iwasaki W."/>
        </authorList>
    </citation>
    <scope>NUCLEOTIDE SEQUENCE [LARGE SCALE GENOMIC DNA]</scope>
    <source>
        <strain evidence="2 3">DSM 100852</strain>
        <plasmid evidence="2 3">pFA3</plasmid>
    </source>
</reference>
<keyword evidence="3" id="KW-1185">Reference proteome</keyword>
<proteinExistence type="predicted"/>
<feature type="region of interest" description="Disordered" evidence="1">
    <location>
        <begin position="172"/>
        <end position="193"/>
    </location>
</feature>
<dbReference type="Proteomes" id="UP001348817">
    <property type="component" value="Plasmid pFA3"/>
</dbReference>
<geneLocation type="plasmid" evidence="2 3">
    <name>pFA3</name>
</geneLocation>
<organism evidence="2 3">
    <name type="scientific">Fulvitalea axinellae</name>
    <dbReference type="NCBI Taxonomy" id="1182444"/>
    <lineage>
        <taxon>Bacteria</taxon>
        <taxon>Pseudomonadati</taxon>
        <taxon>Bacteroidota</taxon>
        <taxon>Cytophagia</taxon>
        <taxon>Cytophagales</taxon>
        <taxon>Persicobacteraceae</taxon>
        <taxon>Fulvitalea</taxon>
    </lineage>
</organism>
<evidence type="ECO:0000256" key="1">
    <source>
        <dbReference type="SAM" id="MobiDB-lite"/>
    </source>
</evidence>
<dbReference type="AlphaFoldDB" id="A0AAU9DHV7"/>
<evidence type="ECO:0000313" key="2">
    <source>
        <dbReference type="EMBL" id="BDD12150.1"/>
    </source>
</evidence>
<sequence length="193" mass="21988">MSRHFHLVFALVFLFPFLGMKPVKPKKPFVIVSGKVDIEVFSIKKRKKIRSFYSDVETPVCMEDICELAKLRLFWDENGNYCGFKTPKKHGLTKIDHRPFSESDYKALDAFLRKDNPPFENMEPVQLVDGITGATVPELKSHCVPGAVFTTYTLWQIAHSQVPKALREKLNIEKKPAGKNSEAGLKQSTKPIH</sequence>
<evidence type="ECO:0000313" key="3">
    <source>
        <dbReference type="Proteomes" id="UP001348817"/>
    </source>
</evidence>
<gene>
    <name evidence="2" type="ORF">FUAX_45820</name>
</gene>
<protein>
    <submittedName>
        <fullName evidence="2">Uncharacterized protein</fullName>
    </submittedName>
</protein>
<accession>A0AAU9DHV7</accession>
<dbReference type="KEGG" id="fax:FUAX_45820"/>